<evidence type="ECO:0000313" key="2">
    <source>
        <dbReference type="Proteomes" id="UP001220530"/>
    </source>
</evidence>
<proteinExistence type="predicted"/>
<evidence type="ECO:0000313" key="1">
    <source>
        <dbReference type="EMBL" id="WDR01980.1"/>
    </source>
</evidence>
<dbReference type="EMBL" id="CP118246">
    <property type="protein sequence ID" value="WDR01980.1"/>
    <property type="molecule type" value="Genomic_DNA"/>
</dbReference>
<gene>
    <name evidence="1" type="ORF">PSQ19_14995</name>
</gene>
<keyword evidence="2" id="KW-1185">Reference proteome</keyword>
<organism evidence="1 2">
    <name type="scientific">Devosia algicola</name>
    <dbReference type="NCBI Taxonomy" id="3026418"/>
    <lineage>
        <taxon>Bacteria</taxon>
        <taxon>Pseudomonadati</taxon>
        <taxon>Pseudomonadota</taxon>
        <taxon>Alphaproteobacteria</taxon>
        <taxon>Hyphomicrobiales</taxon>
        <taxon>Devosiaceae</taxon>
        <taxon>Devosia</taxon>
    </lineage>
</organism>
<accession>A0ABY7YM08</accession>
<name>A0ABY7YM08_9HYPH</name>
<sequence>MSDSLIAWIEGAAEPAVGFTNSSKSTAVYLAAYRSAAIGDRVDFPAPIEEGFALDVVAKRQA</sequence>
<dbReference type="RefSeq" id="WP_282218389.1">
    <property type="nucleotide sequence ID" value="NZ_CP118246.1"/>
</dbReference>
<reference evidence="1 2" key="1">
    <citation type="submission" date="2023-02" db="EMBL/GenBank/DDBJ databases">
        <title>Devosia algicola sp. nov., isolated from the phycosphere of marine algae.</title>
        <authorList>
            <person name="Kim J.M."/>
            <person name="Lee J.K."/>
            <person name="Choi B.J."/>
            <person name="Bayburt H."/>
            <person name="Jeon C.O."/>
        </authorList>
    </citation>
    <scope>NUCLEOTIDE SEQUENCE [LARGE SCALE GENOMIC DNA]</scope>
    <source>
        <strain evidence="1 2">G20-9</strain>
    </source>
</reference>
<protein>
    <submittedName>
        <fullName evidence="1">Uncharacterized protein</fullName>
    </submittedName>
</protein>
<dbReference type="Proteomes" id="UP001220530">
    <property type="component" value="Chromosome"/>
</dbReference>